<protein>
    <submittedName>
        <fullName evidence="2">Uncharacterized protein</fullName>
    </submittedName>
</protein>
<feature type="region of interest" description="Disordered" evidence="1">
    <location>
        <begin position="193"/>
        <end position="223"/>
    </location>
</feature>
<evidence type="ECO:0000256" key="1">
    <source>
        <dbReference type="SAM" id="MobiDB-lite"/>
    </source>
</evidence>
<reference evidence="2 3" key="1">
    <citation type="submission" date="2019-09" db="EMBL/GenBank/DDBJ databases">
        <authorList>
            <person name="Depoorter E."/>
        </authorList>
    </citation>
    <scope>NUCLEOTIDE SEQUENCE [LARGE SCALE GENOMIC DNA]</scope>
    <source>
        <strain evidence="2">LMG 30113</strain>
    </source>
</reference>
<evidence type="ECO:0000313" key="2">
    <source>
        <dbReference type="EMBL" id="VWC43666.1"/>
    </source>
</evidence>
<feature type="compositionally biased region" description="Acidic residues" evidence="1">
    <location>
        <begin position="194"/>
        <end position="204"/>
    </location>
</feature>
<evidence type="ECO:0000313" key="3">
    <source>
        <dbReference type="Proteomes" id="UP000494330"/>
    </source>
</evidence>
<gene>
    <name evidence="2" type="ORF">BPA30113_07119</name>
</gene>
<accession>A0A6J5E451</accession>
<dbReference type="Proteomes" id="UP000494330">
    <property type="component" value="Unassembled WGS sequence"/>
</dbReference>
<dbReference type="RefSeq" id="WP_152603416.1">
    <property type="nucleotide sequence ID" value="NZ_CABVQD010000046.1"/>
</dbReference>
<organism evidence="2 3">
    <name type="scientific">Burkholderia paludis</name>
    <dbReference type="NCBI Taxonomy" id="1506587"/>
    <lineage>
        <taxon>Bacteria</taxon>
        <taxon>Pseudomonadati</taxon>
        <taxon>Pseudomonadota</taxon>
        <taxon>Betaproteobacteria</taxon>
        <taxon>Burkholderiales</taxon>
        <taxon>Burkholderiaceae</taxon>
        <taxon>Burkholderia</taxon>
        <taxon>Burkholderia cepacia complex</taxon>
    </lineage>
</organism>
<keyword evidence="3" id="KW-1185">Reference proteome</keyword>
<name>A0A6J5E451_9BURK</name>
<dbReference type="AlphaFoldDB" id="A0A6J5E451"/>
<proteinExistence type="predicted"/>
<dbReference type="EMBL" id="CABVQD010000046">
    <property type="protein sequence ID" value="VWC43666.1"/>
    <property type="molecule type" value="Genomic_DNA"/>
</dbReference>
<sequence>MENDRVLLSLPLRIAQAASADARRQTDVPTGDQTLAWQRELAQAQADGFASWFSPVAASAHVPVAPLSHGVPDTGMPADHAQGAKYTGSPGSAPIAGAGRNIRSVQASRERVDLENRSVPRLDAFATLPVTGSVPATLVPSLSPPPDPVTISTAGLPSTPSSLQAWLTASLGTPVERVDAPSETLRAVVHAAPDDDGTEADPDPEPLQSTEPQRGAPRPPDPMRVYAEWSEDGVRVWLGADTERLADVARVARILRDQLRQQGVRLHAVVCNGTDISLCDGTAAETTAGFSPLTDSSRF</sequence>